<dbReference type="EMBL" id="CAAALY010073683">
    <property type="protein sequence ID" value="VEL25400.1"/>
    <property type="molecule type" value="Genomic_DNA"/>
</dbReference>
<keyword evidence="1" id="KW-0812">Transmembrane</keyword>
<keyword evidence="1" id="KW-1133">Transmembrane helix</keyword>
<reference evidence="2" key="1">
    <citation type="submission" date="2018-11" db="EMBL/GenBank/DDBJ databases">
        <authorList>
            <consortium name="Pathogen Informatics"/>
        </authorList>
    </citation>
    <scope>NUCLEOTIDE SEQUENCE</scope>
</reference>
<dbReference type="Proteomes" id="UP000784294">
    <property type="component" value="Unassembled WGS sequence"/>
</dbReference>
<evidence type="ECO:0000313" key="3">
    <source>
        <dbReference type="Proteomes" id="UP000784294"/>
    </source>
</evidence>
<dbReference type="AlphaFoldDB" id="A0A3S5CJ01"/>
<accession>A0A3S5CJ01</accession>
<proteinExistence type="predicted"/>
<keyword evidence="1" id="KW-0472">Membrane</keyword>
<feature type="non-terminal residue" evidence="2">
    <location>
        <position position="1"/>
    </location>
</feature>
<gene>
    <name evidence="2" type="ORF">PXEA_LOCUS18840</name>
</gene>
<organism evidence="2 3">
    <name type="scientific">Protopolystoma xenopodis</name>
    <dbReference type="NCBI Taxonomy" id="117903"/>
    <lineage>
        <taxon>Eukaryota</taxon>
        <taxon>Metazoa</taxon>
        <taxon>Spiralia</taxon>
        <taxon>Lophotrochozoa</taxon>
        <taxon>Platyhelminthes</taxon>
        <taxon>Monogenea</taxon>
        <taxon>Polyopisthocotylea</taxon>
        <taxon>Polystomatidea</taxon>
        <taxon>Polystomatidae</taxon>
        <taxon>Protopolystoma</taxon>
    </lineage>
</organism>
<name>A0A3S5CJ01_9PLAT</name>
<comment type="caution">
    <text evidence="2">The sequence shown here is derived from an EMBL/GenBank/DDBJ whole genome shotgun (WGS) entry which is preliminary data.</text>
</comment>
<feature type="transmembrane region" description="Helical" evidence="1">
    <location>
        <begin position="54"/>
        <end position="76"/>
    </location>
</feature>
<evidence type="ECO:0000256" key="1">
    <source>
        <dbReference type="SAM" id="Phobius"/>
    </source>
</evidence>
<keyword evidence="3" id="KW-1185">Reference proteome</keyword>
<sequence>MIFVSCYAALAVSIYTHAYICNLDIRECDQLPLYLSPVQRFHCLLELLYDAVGVAAAVVVVVVVVVVVIVVILLLAEEGLAVARETQLEDLVVLLRTDRHSKSCLLLSYVRSYRCTPSSPTRRTWANQAPGMSLAHFGPGLPGPDRSALLGPVLSPWLASRVFGLCYFGLFQPEIAFHKPGCIASLASLFVHAFCSTCSSI</sequence>
<protein>
    <submittedName>
        <fullName evidence="2">Uncharacterized protein</fullName>
    </submittedName>
</protein>
<evidence type="ECO:0000313" key="2">
    <source>
        <dbReference type="EMBL" id="VEL25400.1"/>
    </source>
</evidence>